<name>A0A067ZVZ4_9REOV</name>
<accession>A0A067ZVZ4</accession>
<evidence type="ECO:0000313" key="2">
    <source>
        <dbReference type="EMBL" id="ARF06987.1"/>
    </source>
</evidence>
<dbReference type="EMBL" id="KF142490">
    <property type="protein sequence ID" value="AHY22500.1"/>
    <property type="molecule type" value="Genomic_RNA"/>
</dbReference>
<dbReference type="SMR" id="A0A067ZVZ4"/>
<dbReference type="EMBL" id="KX374471">
    <property type="protein sequence ID" value="ARF06987.1"/>
    <property type="molecule type" value="Genomic_RNA"/>
</dbReference>
<sequence>MLSLESLGNINVTDVIAGLNINEIGTQQIWTITVTALLSIISLIKAKAYKILPLLFTFFVTTVKQTIILINDKILRVFGIDVSITDTQVIESHFAYIRDDLNKIRLEIQSLKTIKKLNETIEQNVSS</sequence>
<reference evidence="1" key="1">
    <citation type="submission" date="2013-05" db="EMBL/GenBank/DDBJ databases">
        <title>Group D rotavirus RVD/Chicken/India/UKD48/2012 characterization.</title>
        <authorList>
            <person name="Kattoor J.J."/>
            <person name="Sharma K."/>
            <person name="Kumar N."/>
            <person name="Sircar S."/>
            <person name="Jeena L.M."/>
            <person name="Singh N."/>
            <person name="John J.K."/>
            <person name="Batra M."/>
            <person name="Malik Y.P.S."/>
        </authorList>
    </citation>
    <scope>NUCLEOTIDE SEQUENCE</scope>
    <source>
        <strain evidence="1">RVD/chicken/India/UKD48/2012</strain>
    </source>
</reference>
<protein>
    <submittedName>
        <fullName evidence="1">Nonstructural protein 4</fullName>
    </submittedName>
</protein>
<reference evidence="2" key="2">
    <citation type="submission" date="2016-06" db="EMBL/GenBank/DDBJ databases">
        <title>Characterization of avian rotaviruses from India.</title>
        <authorList>
            <person name="Saurabh S."/>
            <person name="Kattoor J.J."/>
            <person name="Sircar S."/>
            <person name="Shanmuganathan S."/>
            <person name="Malik Y.S."/>
        </authorList>
    </citation>
    <scope>NUCLEOTIDE SEQUENCE</scope>
    <source>
        <strain evidence="2">RVD/chicken-wt/India/UKD277/2016</strain>
    </source>
</reference>
<organism evidence="1">
    <name type="scientific">Rotavirus D</name>
    <dbReference type="NCBI Taxonomy" id="335100"/>
    <lineage>
        <taxon>Viruses</taxon>
        <taxon>Riboviria</taxon>
        <taxon>Orthornavirae</taxon>
        <taxon>Duplornaviricota</taxon>
        <taxon>Resentoviricetes</taxon>
        <taxon>Reovirales</taxon>
        <taxon>Sedoreoviridae</taxon>
        <taxon>Rotavirus</taxon>
        <taxon>Rotavirus deltagastroenteritidis</taxon>
    </lineage>
</organism>
<evidence type="ECO:0000313" key="1">
    <source>
        <dbReference type="EMBL" id="AHY22500.1"/>
    </source>
</evidence>
<proteinExistence type="predicted"/>
<gene>
    <name evidence="1" type="primary">NSP4</name>
</gene>